<gene>
    <name evidence="2" type="ORF">ABMA28_005723</name>
</gene>
<proteinExistence type="predicted"/>
<dbReference type="AlphaFoldDB" id="A0ABD0SPV5"/>
<evidence type="ECO:0000256" key="1">
    <source>
        <dbReference type="SAM" id="MobiDB-lite"/>
    </source>
</evidence>
<accession>A0ABD0SPV5</accession>
<evidence type="ECO:0000313" key="3">
    <source>
        <dbReference type="Proteomes" id="UP001549921"/>
    </source>
</evidence>
<sequence>MVERLHRQLKAALTCHEESWLAALPLVLLGIRSAVKEDLKASAAEILYGEPLRLPGEFLKPHADGRLEDPCDFVVKFRRQMSKLRPIPASRHCRPGSFFSRELSNATHVFLRDDAVRCPLTPAYSGPHPVLELKPKTVVLELHGKPSEVSLDRVKPAFCEQPLQLPQTLPPTSSSQTLPPLSPSPSSHTLPLSPSPTPSPPSPLRSSSTPTESKSYTTRSGRKVRFAVPFDL</sequence>
<comment type="caution">
    <text evidence="2">The sequence shown here is derived from an EMBL/GenBank/DDBJ whole genome shotgun (WGS) entry which is preliminary data.</text>
</comment>
<dbReference type="Gene3D" id="3.30.420.10">
    <property type="entry name" value="Ribonuclease H-like superfamily/Ribonuclease H"/>
    <property type="match status" value="1"/>
</dbReference>
<name>A0ABD0SPV5_LOXSC</name>
<feature type="compositionally biased region" description="Pro residues" evidence="1">
    <location>
        <begin position="193"/>
        <end position="203"/>
    </location>
</feature>
<protein>
    <submittedName>
        <fullName evidence="2">Uncharacterized protein</fullName>
    </submittedName>
</protein>
<dbReference type="Proteomes" id="UP001549921">
    <property type="component" value="Unassembled WGS sequence"/>
</dbReference>
<dbReference type="InterPro" id="IPR036397">
    <property type="entry name" value="RNaseH_sf"/>
</dbReference>
<dbReference type="EMBL" id="JBEDNZ010000018">
    <property type="protein sequence ID" value="KAL0821093.1"/>
    <property type="molecule type" value="Genomic_DNA"/>
</dbReference>
<dbReference type="PANTHER" id="PTHR38681">
    <property type="entry name" value="RETROVIRUS-RELATED POL POLYPROTEIN FROM TRANSPOSON 412-LIKE PROTEIN-RELATED"/>
    <property type="match status" value="1"/>
</dbReference>
<dbReference type="PANTHER" id="PTHR38681:SF1">
    <property type="entry name" value="RETROVIRUS-RELATED POL POLYPROTEIN FROM TRANSPOSON 412-LIKE PROTEIN"/>
    <property type="match status" value="1"/>
</dbReference>
<reference evidence="2 3" key="1">
    <citation type="submission" date="2024-06" db="EMBL/GenBank/DDBJ databases">
        <title>A chromosome-level genome assembly of beet webworm, Loxostege sticticalis.</title>
        <authorList>
            <person name="Zhang Y."/>
        </authorList>
    </citation>
    <scope>NUCLEOTIDE SEQUENCE [LARGE SCALE GENOMIC DNA]</scope>
    <source>
        <strain evidence="2">AQ028</strain>
        <tissue evidence="2">Male pupae</tissue>
    </source>
</reference>
<feature type="compositionally biased region" description="Low complexity" evidence="1">
    <location>
        <begin position="164"/>
        <end position="192"/>
    </location>
</feature>
<feature type="region of interest" description="Disordered" evidence="1">
    <location>
        <begin position="164"/>
        <end position="222"/>
    </location>
</feature>
<evidence type="ECO:0000313" key="2">
    <source>
        <dbReference type="EMBL" id="KAL0821093.1"/>
    </source>
</evidence>
<organism evidence="2 3">
    <name type="scientific">Loxostege sticticalis</name>
    <name type="common">Beet webworm moth</name>
    <dbReference type="NCBI Taxonomy" id="481309"/>
    <lineage>
        <taxon>Eukaryota</taxon>
        <taxon>Metazoa</taxon>
        <taxon>Ecdysozoa</taxon>
        <taxon>Arthropoda</taxon>
        <taxon>Hexapoda</taxon>
        <taxon>Insecta</taxon>
        <taxon>Pterygota</taxon>
        <taxon>Neoptera</taxon>
        <taxon>Endopterygota</taxon>
        <taxon>Lepidoptera</taxon>
        <taxon>Glossata</taxon>
        <taxon>Ditrysia</taxon>
        <taxon>Pyraloidea</taxon>
        <taxon>Crambidae</taxon>
        <taxon>Pyraustinae</taxon>
        <taxon>Loxostege</taxon>
    </lineage>
</organism>